<keyword evidence="3" id="KW-0226">DNA condensation</keyword>
<dbReference type="SUPFAM" id="SSF47729">
    <property type="entry name" value="IHF-like DNA-binding proteins"/>
    <property type="match status" value="1"/>
</dbReference>
<dbReference type="Proteomes" id="UP000631034">
    <property type="component" value="Unassembled WGS sequence"/>
</dbReference>
<dbReference type="EMBL" id="JACZHT010000002">
    <property type="protein sequence ID" value="MBE1236961.1"/>
    <property type="molecule type" value="Genomic_DNA"/>
</dbReference>
<accession>A0A8J7CW10</accession>
<evidence type="ECO:0000313" key="6">
    <source>
        <dbReference type="EMBL" id="MBE1236961.1"/>
    </source>
</evidence>
<dbReference type="PRINTS" id="PR01727">
    <property type="entry name" value="DNABINDINGHU"/>
</dbReference>
<sequence length="90" mass="9460">MNKNDLIAAVAERSELSKADATKAVDAVFDAITDALKAGDEVRLIGFGTFAVSERAASTGRNPRTGEPIEIAASKQPKFKAGKVLKDALN</sequence>
<dbReference type="GO" id="GO:0003677">
    <property type="term" value="F:DNA binding"/>
    <property type="evidence" value="ECO:0007669"/>
    <property type="project" value="UniProtKB-KW"/>
</dbReference>
<dbReference type="PANTHER" id="PTHR33175">
    <property type="entry name" value="DNA-BINDING PROTEIN HU"/>
    <property type="match status" value="1"/>
</dbReference>
<dbReference type="GO" id="GO:0006351">
    <property type="term" value="P:DNA-templated transcription"/>
    <property type="evidence" value="ECO:0007669"/>
    <property type="project" value="UniProtKB-ARBA"/>
</dbReference>
<dbReference type="InterPro" id="IPR000119">
    <property type="entry name" value="Hist_DNA-bd"/>
</dbReference>
<gene>
    <name evidence="6" type="ORF">IHV25_04785</name>
</gene>
<dbReference type="InterPro" id="IPR020816">
    <property type="entry name" value="Histone-like_DNA-bd_CS"/>
</dbReference>
<dbReference type="AlphaFoldDB" id="A0A8J7CW10"/>
<comment type="similarity">
    <text evidence="2 5">Belongs to the bacterial histone-like protein family.</text>
</comment>
<dbReference type="SMART" id="SM00411">
    <property type="entry name" value="BHL"/>
    <property type="match status" value="1"/>
</dbReference>
<dbReference type="GO" id="GO:0030527">
    <property type="term" value="F:structural constituent of chromatin"/>
    <property type="evidence" value="ECO:0007669"/>
    <property type="project" value="InterPro"/>
</dbReference>
<proteinExistence type="inferred from homology"/>
<evidence type="ECO:0000256" key="2">
    <source>
        <dbReference type="ARBA" id="ARBA00010529"/>
    </source>
</evidence>
<dbReference type="CDD" id="cd13831">
    <property type="entry name" value="HU"/>
    <property type="match status" value="1"/>
</dbReference>
<comment type="function">
    <text evidence="1">Histone-like DNA-binding protein which is capable of wrapping DNA to stabilize it, and thus to prevent its denaturation under extreme environmental conditions.</text>
</comment>
<dbReference type="GO" id="GO:1990103">
    <property type="term" value="C:DnaA-HU complex"/>
    <property type="evidence" value="ECO:0007669"/>
    <property type="project" value="UniProtKB-ARBA"/>
</dbReference>
<dbReference type="FunFam" id="4.10.520.10:FF:000001">
    <property type="entry name" value="DNA-binding protein HU"/>
    <property type="match status" value="1"/>
</dbReference>
<dbReference type="PROSITE" id="PS00045">
    <property type="entry name" value="HISTONE_LIKE"/>
    <property type="match status" value="1"/>
</dbReference>
<dbReference type="GO" id="GO:0042802">
    <property type="term" value="F:identical protein binding"/>
    <property type="evidence" value="ECO:0007669"/>
    <property type="project" value="UniProtKB-ARBA"/>
</dbReference>
<organism evidence="6 7">
    <name type="scientific">Phaeovibrio sulfidiphilus</name>
    <dbReference type="NCBI Taxonomy" id="1220600"/>
    <lineage>
        <taxon>Bacteria</taxon>
        <taxon>Pseudomonadati</taxon>
        <taxon>Pseudomonadota</taxon>
        <taxon>Alphaproteobacteria</taxon>
        <taxon>Rhodospirillales</taxon>
        <taxon>Rhodospirillaceae</taxon>
        <taxon>Phaeovibrio</taxon>
    </lineage>
</organism>
<dbReference type="Pfam" id="PF00216">
    <property type="entry name" value="Bac_DNA_binding"/>
    <property type="match status" value="1"/>
</dbReference>
<keyword evidence="4 6" id="KW-0238">DNA-binding</keyword>
<reference evidence="6" key="1">
    <citation type="submission" date="2020-10" db="EMBL/GenBank/DDBJ databases">
        <title>Genome sequence of the unusual species of purple photosynthetic bacteria, Phaeovibrio sulfidiphilus DSM 23193, type strain.</title>
        <authorList>
            <person name="Kyndt J.A."/>
            <person name="Meyer T.E."/>
        </authorList>
    </citation>
    <scope>NUCLEOTIDE SEQUENCE</scope>
    <source>
        <strain evidence="6">DSM 23193</strain>
    </source>
</reference>
<evidence type="ECO:0000256" key="3">
    <source>
        <dbReference type="ARBA" id="ARBA00023067"/>
    </source>
</evidence>
<keyword evidence="7" id="KW-1185">Reference proteome</keyword>
<dbReference type="GO" id="GO:0006270">
    <property type="term" value="P:DNA replication initiation"/>
    <property type="evidence" value="ECO:0007669"/>
    <property type="project" value="UniProtKB-ARBA"/>
</dbReference>
<protein>
    <submittedName>
        <fullName evidence="6">HU family DNA-binding protein</fullName>
    </submittedName>
</protein>
<evidence type="ECO:0000256" key="1">
    <source>
        <dbReference type="ARBA" id="ARBA00003819"/>
    </source>
</evidence>
<evidence type="ECO:0000256" key="4">
    <source>
        <dbReference type="ARBA" id="ARBA00023125"/>
    </source>
</evidence>
<dbReference type="GO" id="GO:0030261">
    <property type="term" value="P:chromosome condensation"/>
    <property type="evidence" value="ECO:0007669"/>
    <property type="project" value="UniProtKB-KW"/>
</dbReference>
<dbReference type="InterPro" id="IPR010992">
    <property type="entry name" value="IHF-like_DNA-bd_dom_sf"/>
</dbReference>
<dbReference type="GO" id="GO:0005829">
    <property type="term" value="C:cytosol"/>
    <property type="evidence" value="ECO:0007669"/>
    <property type="project" value="TreeGrafter"/>
</dbReference>
<dbReference type="Gene3D" id="4.10.520.10">
    <property type="entry name" value="IHF-like DNA-binding proteins"/>
    <property type="match status" value="1"/>
</dbReference>
<comment type="caution">
    <text evidence="6">The sequence shown here is derived from an EMBL/GenBank/DDBJ whole genome shotgun (WGS) entry which is preliminary data.</text>
</comment>
<dbReference type="GO" id="GO:1990178">
    <property type="term" value="C:HU-DNA complex"/>
    <property type="evidence" value="ECO:0007669"/>
    <property type="project" value="UniProtKB-ARBA"/>
</dbReference>
<evidence type="ECO:0000313" key="7">
    <source>
        <dbReference type="Proteomes" id="UP000631034"/>
    </source>
</evidence>
<dbReference type="PANTHER" id="PTHR33175:SF3">
    <property type="entry name" value="DNA-BINDING PROTEIN HU-BETA"/>
    <property type="match status" value="1"/>
</dbReference>
<evidence type="ECO:0000256" key="5">
    <source>
        <dbReference type="RuleBase" id="RU003939"/>
    </source>
</evidence>
<name>A0A8J7CW10_9PROT</name>